<dbReference type="GO" id="GO:0010181">
    <property type="term" value="F:FMN binding"/>
    <property type="evidence" value="ECO:0007669"/>
    <property type="project" value="UniProtKB-UniRule"/>
</dbReference>
<dbReference type="GO" id="GO:0005506">
    <property type="term" value="F:iron ion binding"/>
    <property type="evidence" value="ECO:0007669"/>
    <property type="project" value="UniProtKB-UniRule"/>
</dbReference>
<dbReference type="Gene3D" id="3.40.50.360">
    <property type="match status" value="1"/>
</dbReference>
<dbReference type="InterPro" id="IPR036396">
    <property type="entry name" value="Cyt_P450_sf"/>
</dbReference>
<keyword evidence="13" id="KW-0249">Electron transport</keyword>
<dbReference type="EC" id="1.14.14.1" evidence="13"/>
<feature type="domain" description="Flavodoxin-like" evidence="16">
    <location>
        <begin position="490"/>
        <end position="629"/>
    </location>
</feature>
<evidence type="ECO:0000259" key="16">
    <source>
        <dbReference type="PROSITE" id="PS50902"/>
    </source>
</evidence>
<accession>A0AAJ1TTD7</accession>
<dbReference type="GO" id="GO:0003958">
    <property type="term" value="F:NADPH-hemoprotein reductase activity"/>
    <property type="evidence" value="ECO:0007669"/>
    <property type="project" value="UniProtKB-UniRule"/>
</dbReference>
<dbReference type="InterPro" id="IPR008254">
    <property type="entry name" value="Flavodoxin/NO_synth"/>
</dbReference>
<dbReference type="SUPFAM" id="SSF52343">
    <property type="entry name" value="Ferredoxin reductase-like, C-terminal NADP-linked domain"/>
    <property type="match status" value="1"/>
</dbReference>
<keyword evidence="10 13" id="KW-0560">Oxidoreductase</keyword>
<dbReference type="GO" id="GO:0070330">
    <property type="term" value="F:aromatase activity"/>
    <property type="evidence" value="ECO:0007669"/>
    <property type="project" value="UniProtKB-UniRule"/>
</dbReference>
<evidence type="ECO:0000256" key="12">
    <source>
        <dbReference type="ARBA" id="ARBA00023033"/>
    </source>
</evidence>
<dbReference type="InterPro" id="IPR001128">
    <property type="entry name" value="Cyt_P450"/>
</dbReference>
<dbReference type="InterPro" id="IPR029039">
    <property type="entry name" value="Flavoprotein-like_sf"/>
</dbReference>
<protein>
    <recommendedName>
        <fullName evidence="13">Bifunctional cytochrome P450/NADPH--P450 reductase</fullName>
    </recommendedName>
    <domain>
        <recommendedName>
            <fullName evidence="13">Cytochrome P450</fullName>
            <ecNumber evidence="13">1.14.14.1</ecNumber>
        </recommendedName>
    </domain>
    <domain>
        <recommendedName>
            <fullName evidence="13">NADPH--cytochrome P450 reductase</fullName>
            <ecNumber evidence="13">1.6.2.4</ecNumber>
        </recommendedName>
    </domain>
</protein>
<keyword evidence="6 13" id="KW-0288">FMN</keyword>
<dbReference type="PANTHER" id="PTHR19384">
    <property type="entry name" value="NITRIC OXIDE SYNTHASE-RELATED"/>
    <property type="match status" value="1"/>
</dbReference>
<dbReference type="GO" id="GO:0020037">
    <property type="term" value="F:heme binding"/>
    <property type="evidence" value="ECO:0007669"/>
    <property type="project" value="UniProtKB-UniRule"/>
</dbReference>
<dbReference type="GO" id="GO:0050660">
    <property type="term" value="F:flavin adenine dinucleotide binding"/>
    <property type="evidence" value="ECO:0007669"/>
    <property type="project" value="TreeGrafter"/>
</dbReference>
<dbReference type="InterPro" id="IPR039261">
    <property type="entry name" value="FNR_nucleotide-bd"/>
</dbReference>
<gene>
    <name evidence="18" type="ORF">QO001_005548</name>
</gene>
<proteinExistence type="inferred from homology"/>
<dbReference type="FunFam" id="1.10.630.10:FF:000040">
    <property type="entry name" value="Bifunctional cytochrome P450/NADPH--P450 reductase"/>
    <property type="match status" value="1"/>
</dbReference>
<keyword evidence="5 13" id="KW-0285">Flavoprotein</keyword>
<dbReference type="InterPro" id="IPR002401">
    <property type="entry name" value="Cyt_P450_E_grp-I"/>
</dbReference>
<dbReference type="EMBL" id="JAUSWL010000015">
    <property type="protein sequence ID" value="MDQ0546596.1"/>
    <property type="molecule type" value="Genomic_DNA"/>
</dbReference>
<evidence type="ECO:0000313" key="19">
    <source>
        <dbReference type="Proteomes" id="UP001223420"/>
    </source>
</evidence>
<evidence type="ECO:0000256" key="11">
    <source>
        <dbReference type="ARBA" id="ARBA00023004"/>
    </source>
</evidence>
<comment type="catalytic activity">
    <reaction evidence="13">
        <text>2 oxidized [cytochrome P450] + NADPH = 2 reduced [cytochrome P450] + NADP(+) + H(+)</text>
        <dbReference type="Rhea" id="RHEA:24040"/>
        <dbReference type="Rhea" id="RHEA-COMP:14627"/>
        <dbReference type="Rhea" id="RHEA-COMP:14628"/>
        <dbReference type="ChEBI" id="CHEBI:15378"/>
        <dbReference type="ChEBI" id="CHEBI:55376"/>
        <dbReference type="ChEBI" id="CHEBI:57783"/>
        <dbReference type="ChEBI" id="CHEBI:58349"/>
        <dbReference type="ChEBI" id="CHEBI:60344"/>
        <dbReference type="EC" id="1.6.2.4"/>
    </reaction>
</comment>
<dbReference type="InterPro" id="IPR001433">
    <property type="entry name" value="OxRdtase_FAD/NAD-bd"/>
</dbReference>
<dbReference type="Gene3D" id="1.10.630.10">
    <property type="entry name" value="Cytochrome P450"/>
    <property type="match status" value="1"/>
</dbReference>
<keyword evidence="11 13" id="KW-0408">Iron</keyword>
<evidence type="ECO:0000256" key="1">
    <source>
        <dbReference type="ARBA" id="ARBA00001971"/>
    </source>
</evidence>
<keyword evidence="8 13" id="KW-0274">FAD</keyword>
<keyword evidence="12 13" id="KW-0503">Monooxygenase</keyword>
<evidence type="ECO:0000256" key="3">
    <source>
        <dbReference type="ARBA" id="ARBA00022448"/>
    </source>
</evidence>
<evidence type="ECO:0000256" key="2">
    <source>
        <dbReference type="ARBA" id="ARBA00010018"/>
    </source>
</evidence>
<dbReference type="EC" id="1.6.2.4" evidence="13"/>
<dbReference type="RefSeq" id="WP_230367855.1">
    <property type="nucleotide sequence ID" value="NZ_JAJALK010000016.1"/>
</dbReference>
<evidence type="ECO:0000256" key="8">
    <source>
        <dbReference type="ARBA" id="ARBA00022827"/>
    </source>
</evidence>
<keyword evidence="9 13" id="KW-0521">NADP</keyword>
<reference evidence="18" key="1">
    <citation type="submission" date="2023-07" db="EMBL/GenBank/DDBJ databases">
        <title>Genomic Encyclopedia of Type Strains, Phase IV (KMG-IV): sequencing the most valuable type-strain genomes for metagenomic binning, comparative biology and taxonomic classification.</title>
        <authorList>
            <person name="Goeker M."/>
        </authorList>
    </citation>
    <scope>NUCLEOTIDE SEQUENCE</scope>
    <source>
        <strain evidence="18">DSM 19569</strain>
    </source>
</reference>
<keyword evidence="3 13" id="KW-0813">Transport</keyword>
<dbReference type="CDD" id="cd06206">
    <property type="entry name" value="bifunctional_CYPOR"/>
    <property type="match status" value="1"/>
</dbReference>
<organism evidence="18 19">
    <name type="scientific">Methylobacterium brachiatum</name>
    <dbReference type="NCBI Taxonomy" id="269660"/>
    <lineage>
        <taxon>Bacteria</taxon>
        <taxon>Pseudomonadati</taxon>
        <taxon>Pseudomonadota</taxon>
        <taxon>Alphaproteobacteria</taxon>
        <taxon>Hyphomicrobiales</taxon>
        <taxon>Methylobacteriaceae</taxon>
        <taxon>Methylobacterium</taxon>
    </lineage>
</organism>
<dbReference type="Pfam" id="PF00067">
    <property type="entry name" value="p450"/>
    <property type="match status" value="1"/>
</dbReference>
<dbReference type="AlphaFoldDB" id="A0AAJ1TTD7"/>
<evidence type="ECO:0000313" key="18">
    <source>
        <dbReference type="EMBL" id="MDQ0546596.1"/>
    </source>
</evidence>
<dbReference type="PANTHER" id="PTHR19384:SF127">
    <property type="entry name" value="BIFUNCTIONAL CYTOCHROME P450_NADPH--P450 REDUCTASE"/>
    <property type="match status" value="1"/>
</dbReference>
<dbReference type="PROSITE" id="PS50902">
    <property type="entry name" value="FLAVODOXIN_LIKE"/>
    <property type="match status" value="1"/>
</dbReference>
<evidence type="ECO:0000256" key="15">
    <source>
        <dbReference type="SAM" id="MobiDB-lite"/>
    </source>
</evidence>
<dbReference type="Gene3D" id="1.20.990.10">
    <property type="entry name" value="NADPH-cytochrome p450 Reductase, Chain A, domain 3"/>
    <property type="match status" value="1"/>
</dbReference>
<evidence type="ECO:0000256" key="14">
    <source>
        <dbReference type="PIRSR" id="PIRSR000209-1"/>
    </source>
</evidence>
<dbReference type="CDD" id="cd11068">
    <property type="entry name" value="CYP120A1"/>
    <property type="match status" value="1"/>
</dbReference>
<dbReference type="GO" id="GO:0005829">
    <property type="term" value="C:cytosol"/>
    <property type="evidence" value="ECO:0007669"/>
    <property type="project" value="TreeGrafter"/>
</dbReference>
<dbReference type="InterPro" id="IPR017972">
    <property type="entry name" value="Cyt_P450_CS"/>
</dbReference>
<dbReference type="Proteomes" id="UP001223420">
    <property type="component" value="Unassembled WGS sequence"/>
</dbReference>
<dbReference type="SUPFAM" id="SSF63380">
    <property type="entry name" value="Riboflavin synthase domain-like"/>
    <property type="match status" value="1"/>
</dbReference>
<dbReference type="SUPFAM" id="SSF52218">
    <property type="entry name" value="Flavoproteins"/>
    <property type="match status" value="1"/>
</dbReference>
<dbReference type="Gene3D" id="2.40.30.10">
    <property type="entry name" value="Translation factors"/>
    <property type="match status" value="2"/>
</dbReference>
<keyword evidence="4 13" id="KW-0349">Heme</keyword>
<sequence length="1064" mass="116380">MAPTASIPQPRPLPIVGNLPEIDPNAPVQSLMRLARAHGPIYRLSLGGRSLTVVSAQALVNELCDEDRFEKKLHRPLEMLRDLGGDGLFTARNDEPNWGKAHRLLMPAFGPLGIRAMFDRMEDIADQMLLRWERFGPEATIDVADSMTRLTLDTIALCAFDYRFNSFYQNEMHPFVAAMVGALEEAGARARRPEVATNLLLRTKRRYEADIALMHQVADTLIAERRRDPEAATRHDLLNLMLEGRDPETGERLSDENIRYQMVTFLIAGHETTSGLLSFALYLLLRNPDVLQRARDQVDAVLGDGLPRVEDLPRMRYVEQILQETLRLWPTAPAFAVAPKAPTVIGGRYPVTPADTLLILAPILHRDPAVWDDPEAFRPERFAPEAAERLPPNAWKPFGNGMRACIGRGFALQEAHLVLALILRRFELTEADPGYTLEIAETLTLKPHGFRIHARRRGAGRPRSAVPTAPQRPMTAGRTGTSMREATTPLLVLYGSNTGSCQAFAERIAGEAAGQGYAATSAPMDDYVERLPKEGAVIVVTASYEGHPPDNARRFLAWVEGLGPEALAGVRFTVFGCGNRQWARTYQAIPKRTDAALAKAGAQRVRERGETDAGGDFFGGFDAWYAGLWADLGRALGQTGGRGGDQEAAEPAGTGLDVEILRSGRETALHLTDLNPARILENRELVDTASPLGTSKRHIEIALPAGMSYRTGDYLAVLPRNPRPDVERALRRFGLAGDTRILIRKGAGTATALPAGYPVYAAEILADYVELGQPATRAQVGQLAAATRCPPDREALEKLAQPEAYAAEVLEKRVSLLDLLERVPACELAFGAFLAALPAMRTRQYSISSSPLRDPARCSLTLSVLDAPARAGGRRHRGVASTYLAGLEPGARLSVAVRPSQAAFHPPEDPTVPIVMICAGSGIAPFHGFLQERAIQKANGRPVGPALLFFGATHPDVDYLYRDELAAWEAQGVVSVRTAFSRAPDGDVRYVQHRVWRDRADVADLFRAGATVFVCGDGERMAPAVRATCVRIYQEARAVTPEEAEAWADTVERETGRYVADVFA</sequence>
<evidence type="ECO:0000256" key="10">
    <source>
        <dbReference type="ARBA" id="ARBA00023002"/>
    </source>
</evidence>
<dbReference type="InterPro" id="IPR003097">
    <property type="entry name" value="CysJ-like_FAD-binding"/>
</dbReference>
<dbReference type="Pfam" id="PF00175">
    <property type="entry name" value="NAD_binding_1"/>
    <property type="match status" value="1"/>
</dbReference>
<dbReference type="Gene3D" id="3.40.50.80">
    <property type="entry name" value="Nucleotide-binding domain of ferredoxin-NADP reductase (FNR) module"/>
    <property type="match status" value="1"/>
</dbReference>
<feature type="region of interest" description="Disordered" evidence="15">
    <location>
        <begin position="456"/>
        <end position="481"/>
    </location>
</feature>
<evidence type="ECO:0000256" key="9">
    <source>
        <dbReference type="ARBA" id="ARBA00022857"/>
    </source>
</evidence>
<feature type="domain" description="FAD-binding FR-type" evidence="17">
    <location>
        <begin position="672"/>
        <end position="907"/>
    </location>
</feature>
<comment type="cofactor">
    <cofactor evidence="13">
        <name>FAD</name>
        <dbReference type="ChEBI" id="CHEBI:57692"/>
    </cofactor>
    <cofactor evidence="13">
        <name>FMN</name>
        <dbReference type="ChEBI" id="CHEBI:58210"/>
    </cofactor>
</comment>
<dbReference type="Pfam" id="PF00667">
    <property type="entry name" value="FAD_binding_1"/>
    <property type="match status" value="1"/>
</dbReference>
<dbReference type="InterPro" id="IPR017927">
    <property type="entry name" value="FAD-bd_FR_type"/>
</dbReference>
<dbReference type="InterPro" id="IPR023173">
    <property type="entry name" value="NADPH_Cyt_P450_Rdtase_alpha"/>
</dbReference>
<dbReference type="InterPro" id="IPR017938">
    <property type="entry name" value="Riboflavin_synthase-like_b-brl"/>
</dbReference>
<dbReference type="PRINTS" id="PR00385">
    <property type="entry name" value="P450"/>
</dbReference>
<comment type="catalytic activity">
    <reaction evidence="13">
        <text>an organic molecule + reduced [NADPH--hemoprotein reductase] + O2 = an alcohol + oxidized [NADPH--hemoprotein reductase] + H2O + H(+)</text>
        <dbReference type="Rhea" id="RHEA:17149"/>
        <dbReference type="Rhea" id="RHEA-COMP:11964"/>
        <dbReference type="Rhea" id="RHEA-COMP:11965"/>
        <dbReference type="ChEBI" id="CHEBI:15377"/>
        <dbReference type="ChEBI" id="CHEBI:15378"/>
        <dbReference type="ChEBI" id="CHEBI:15379"/>
        <dbReference type="ChEBI" id="CHEBI:30879"/>
        <dbReference type="ChEBI" id="CHEBI:57618"/>
        <dbReference type="ChEBI" id="CHEBI:58210"/>
        <dbReference type="ChEBI" id="CHEBI:142491"/>
        <dbReference type="EC" id="1.14.14.1"/>
    </reaction>
</comment>
<dbReference type="PRINTS" id="PR00463">
    <property type="entry name" value="EP450I"/>
</dbReference>
<dbReference type="Pfam" id="PF00258">
    <property type="entry name" value="Flavodoxin_1"/>
    <property type="match status" value="1"/>
</dbReference>
<name>A0AAJ1TTD7_9HYPH</name>
<feature type="binding site" description="axial binding residue" evidence="14">
    <location>
        <position position="405"/>
    </location>
    <ligand>
        <name>heme</name>
        <dbReference type="ChEBI" id="CHEBI:30413"/>
    </ligand>
    <ligandPart>
        <name>Fe</name>
        <dbReference type="ChEBI" id="CHEBI:18248"/>
    </ligandPart>
</feature>
<comment type="cofactor">
    <cofactor evidence="1 13 14">
        <name>heme</name>
        <dbReference type="ChEBI" id="CHEBI:30413"/>
    </cofactor>
</comment>
<dbReference type="SUPFAM" id="SSF48264">
    <property type="entry name" value="Cytochrome P450"/>
    <property type="match status" value="1"/>
</dbReference>
<evidence type="ECO:0000256" key="13">
    <source>
        <dbReference type="PIRNR" id="PIRNR000209"/>
    </source>
</evidence>
<evidence type="ECO:0000256" key="5">
    <source>
        <dbReference type="ARBA" id="ARBA00022630"/>
    </source>
</evidence>
<dbReference type="PROSITE" id="PS51384">
    <property type="entry name" value="FAD_FR"/>
    <property type="match status" value="1"/>
</dbReference>
<dbReference type="PROSITE" id="PS00086">
    <property type="entry name" value="CYTOCHROME_P450"/>
    <property type="match status" value="1"/>
</dbReference>
<evidence type="ECO:0000256" key="6">
    <source>
        <dbReference type="ARBA" id="ARBA00022643"/>
    </source>
</evidence>
<evidence type="ECO:0000256" key="4">
    <source>
        <dbReference type="ARBA" id="ARBA00022617"/>
    </source>
</evidence>
<comment type="caution">
    <text evidence="18">The sequence shown here is derived from an EMBL/GenBank/DDBJ whole genome shotgun (WGS) entry which is preliminary data.</text>
</comment>
<evidence type="ECO:0000259" key="17">
    <source>
        <dbReference type="PROSITE" id="PS51384"/>
    </source>
</evidence>
<dbReference type="PIRSF" id="PIRSF000209">
    <property type="entry name" value="Bifunctional_P450_P450R"/>
    <property type="match status" value="1"/>
</dbReference>
<keyword evidence="7 13" id="KW-0479">Metal-binding</keyword>
<dbReference type="InterPro" id="IPR023206">
    <property type="entry name" value="Bifunctional_P450_P450_red"/>
</dbReference>
<evidence type="ECO:0000256" key="7">
    <source>
        <dbReference type="ARBA" id="ARBA00022723"/>
    </source>
</evidence>
<comment type="similarity">
    <text evidence="2 13">In the N-terminal section; belongs to the cytochrome P450 family.</text>
</comment>